<dbReference type="EMBL" id="PDJK01000002">
    <property type="protein sequence ID" value="PFG49189.1"/>
    <property type="molecule type" value="Genomic_DNA"/>
</dbReference>
<dbReference type="RefSeq" id="WP_098513136.1">
    <property type="nucleotide sequence ID" value="NZ_JBIAKZ010000001.1"/>
</dbReference>
<reference evidence="1 2" key="1">
    <citation type="submission" date="2017-10" db="EMBL/GenBank/DDBJ databases">
        <title>Sequencing the genomes of 1000 actinobacteria strains.</title>
        <authorList>
            <person name="Klenk H.-P."/>
        </authorList>
    </citation>
    <scope>NUCLEOTIDE SEQUENCE [LARGE SCALE GENOMIC DNA]</scope>
    <source>
        <strain evidence="1 2">DSM 46092</strain>
    </source>
</reference>
<dbReference type="Gene3D" id="3.50.30.50">
    <property type="entry name" value="Putative cyclase"/>
    <property type="match status" value="1"/>
</dbReference>
<dbReference type="InterPro" id="IPR007325">
    <property type="entry name" value="KFase/CYL"/>
</dbReference>
<dbReference type="GO" id="GO:0019441">
    <property type="term" value="P:L-tryptophan catabolic process to kynurenine"/>
    <property type="evidence" value="ECO:0007669"/>
    <property type="project" value="InterPro"/>
</dbReference>
<dbReference type="PANTHER" id="PTHR34861">
    <property type="match status" value="1"/>
</dbReference>
<proteinExistence type="predicted"/>
<comment type="caution">
    <text evidence="1">The sequence shown here is derived from an EMBL/GenBank/DDBJ whole genome shotgun (WGS) entry which is preliminary data.</text>
</comment>
<dbReference type="GO" id="GO:0004061">
    <property type="term" value="F:arylformamidase activity"/>
    <property type="evidence" value="ECO:0007669"/>
    <property type="project" value="InterPro"/>
</dbReference>
<dbReference type="SUPFAM" id="SSF102198">
    <property type="entry name" value="Putative cyclase"/>
    <property type="match status" value="1"/>
</dbReference>
<accession>A0A2A9FFK1</accession>
<gene>
    <name evidence="1" type="ORF">ATK36_4328</name>
</gene>
<dbReference type="Proteomes" id="UP000243542">
    <property type="component" value="Unassembled WGS sequence"/>
</dbReference>
<dbReference type="AlphaFoldDB" id="A0A2A9FFK1"/>
<name>A0A2A9FFK1_9PSEU</name>
<keyword evidence="2" id="KW-1185">Reference proteome</keyword>
<dbReference type="Pfam" id="PF04199">
    <property type="entry name" value="Cyclase"/>
    <property type="match status" value="1"/>
</dbReference>
<dbReference type="PANTHER" id="PTHR34861:SF10">
    <property type="entry name" value="CYCLASE"/>
    <property type="match status" value="1"/>
</dbReference>
<evidence type="ECO:0000313" key="1">
    <source>
        <dbReference type="EMBL" id="PFG49189.1"/>
    </source>
</evidence>
<organism evidence="1 2">
    <name type="scientific">Amycolatopsis sulphurea</name>
    <dbReference type="NCBI Taxonomy" id="76022"/>
    <lineage>
        <taxon>Bacteria</taxon>
        <taxon>Bacillati</taxon>
        <taxon>Actinomycetota</taxon>
        <taxon>Actinomycetes</taxon>
        <taxon>Pseudonocardiales</taxon>
        <taxon>Pseudonocardiaceae</taxon>
        <taxon>Amycolatopsis</taxon>
    </lineage>
</organism>
<dbReference type="InterPro" id="IPR037175">
    <property type="entry name" value="KFase_sf"/>
</dbReference>
<sequence length="343" mass="37487">MSELDAPAARPLADLPDYTALLARTDAPAGSSWGLFGPDDQLGTLNFLSLNDLHAAAGEIRTGTAYSLDLPSTAISTSLAPTRKPIEHHIFQRTPFHRDEWLDGFYTQYGSQLDGLRHIGHPEHGFYNGADAGRFVPGDETLSIHHLATLPIAGRAVLLDVDRHLRLRGKPIDPHSSRAITAQELEDTRAAQGTDVHPGDIVLIRFGWMHWYLTQADPHIKKSLHSSQIHPGLAQSHDILAWLWDHRVSLVAADNFALECWPAAPDSPFFIRAERETGERDPHSGIMHRALIGLLGMPIGELWNLDALAAACANDNQWSFLLTVAPLTIVGGVGSPANAIAMR</sequence>
<protein>
    <submittedName>
        <fullName evidence="1">Putative cyclase</fullName>
    </submittedName>
</protein>
<evidence type="ECO:0000313" key="2">
    <source>
        <dbReference type="Proteomes" id="UP000243542"/>
    </source>
</evidence>